<reference evidence="2 3" key="1">
    <citation type="journal article" date="2010" name="Cell">
        <title>The genome of Naegleria gruberi illuminates early eukaryotic versatility.</title>
        <authorList>
            <person name="Fritz-Laylin L.K."/>
            <person name="Prochnik S.E."/>
            <person name="Ginger M.L."/>
            <person name="Dacks J.B."/>
            <person name="Carpenter M.L."/>
            <person name="Field M.C."/>
            <person name="Kuo A."/>
            <person name="Paredez A."/>
            <person name="Chapman J."/>
            <person name="Pham J."/>
            <person name="Shu S."/>
            <person name="Neupane R."/>
            <person name="Cipriano M."/>
            <person name="Mancuso J."/>
            <person name="Tu H."/>
            <person name="Salamov A."/>
            <person name="Lindquist E."/>
            <person name="Shapiro H."/>
            <person name="Lucas S."/>
            <person name="Grigoriev I.V."/>
            <person name="Cande W.Z."/>
            <person name="Fulton C."/>
            <person name="Rokhsar D.S."/>
            <person name="Dawson S.C."/>
        </authorList>
    </citation>
    <scope>NUCLEOTIDE SEQUENCE [LARGE SCALE GENOMIC DNA]</scope>
    <source>
        <strain evidence="2 3">NEG-M</strain>
    </source>
</reference>
<keyword evidence="3" id="KW-1185">Reference proteome</keyword>
<evidence type="ECO:0000313" key="1">
    <source>
        <dbReference type="EMBL" id="EFC35757.1"/>
    </source>
</evidence>
<dbReference type="Gene3D" id="1.10.600.10">
    <property type="entry name" value="Farnesyl Diphosphate Synthase"/>
    <property type="match status" value="1"/>
</dbReference>
<dbReference type="SUPFAM" id="SSF48576">
    <property type="entry name" value="Terpenoid synthases"/>
    <property type="match status" value="1"/>
</dbReference>
<dbReference type="EMBL" id="GG738853">
    <property type="protein sequence ID" value="EFC47909.1"/>
    <property type="molecule type" value="Genomic_DNA"/>
</dbReference>
<dbReference type="GeneID" id="8847938"/>
<dbReference type="InterPro" id="IPR008949">
    <property type="entry name" value="Isoprenoid_synthase_dom_sf"/>
</dbReference>
<accession>D2V660</accession>
<dbReference type="RefSeq" id="XP_002668501.1">
    <property type="nucleotide sequence ID" value="XM_002668455.1"/>
</dbReference>
<dbReference type="KEGG" id="ngr:NAEGRDRAFT_54762"/>
<evidence type="ECO:0000313" key="3">
    <source>
        <dbReference type="Proteomes" id="UP000006671"/>
    </source>
</evidence>
<dbReference type="VEuPathDB" id="AmoebaDB:NAEGRDRAFT_64321"/>
<gene>
    <name evidence="1" type="ORF">NAEGRDRAFT_54762</name>
    <name evidence="2" type="ORF">NAEGRDRAFT_64321</name>
</gene>
<organism evidence="3">
    <name type="scientific">Naegleria gruberi</name>
    <name type="common">Amoeba</name>
    <dbReference type="NCBI Taxonomy" id="5762"/>
    <lineage>
        <taxon>Eukaryota</taxon>
        <taxon>Discoba</taxon>
        <taxon>Heterolobosea</taxon>
        <taxon>Tetramitia</taxon>
        <taxon>Eutetramitia</taxon>
        <taxon>Vahlkampfiidae</taxon>
        <taxon>Naegleria</taxon>
    </lineage>
</organism>
<proteinExistence type="predicted"/>
<dbReference type="Proteomes" id="UP000006671">
    <property type="component" value="Unassembled WGS sequence"/>
</dbReference>
<protein>
    <submittedName>
        <fullName evidence="2">Predicted protein</fullName>
    </submittedName>
</protein>
<dbReference type="AlphaFoldDB" id="D2V660"/>
<sequence length="341" mass="40043">MNWSIDEYYQQITTLWNPSSPKINKHCKEITTELQNLCFQVFKFPSDNYHKYGIADCCGCACGPFPQVSYKIMRIFALITLYLSIVDDACDCLKDVDETIRKELITHIQLVEKFEGQEEYFSRTHNPSIRLGLYVMDELFNSCSFFTQFQIRTLQFEMVKYFKTSLEMATYWADGSQISVEKCDQWRRIDSLGSIYMEMAKLQFDFVTTLEIEKFQRISNECFFLINDLASFPKELRDGTLVNHAICLQNETKQSTEQSFLMTIARLYDFLMELERMETCQVRNSIKEAMKGFGVWCLNSKRYKHPEHLISELKVEQISEKSSAPVNKINYLQILKANNKL</sequence>
<evidence type="ECO:0000313" key="2">
    <source>
        <dbReference type="EMBL" id="EFC47909.1"/>
    </source>
</evidence>
<dbReference type="EMBL" id="GG739037">
    <property type="protein sequence ID" value="EFC35757.1"/>
    <property type="molecule type" value="Genomic_DNA"/>
</dbReference>
<name>D2V660_NAEGR</name>
<dbReference type="Pfam" id="PF19086">
    <property type="entry name" value="Terpene_syn_C_2"/>
    <property type="match status" value="1"/>
</dbReference>